<dbReference type="InterPro" id="IPR016024">
    <property type="entry name" value="ARM-type_fold"/>
</dbReference>
<gene>
    <name evidence="3" type="primary">Ppp4r4</name>
    <name evidence="3" type="ORF">CM83_61407</name>
</gene>
<feature type="compositionally biased region" description="Basic and acidic residues" evidence="2">
    <location>
        <begin position="637"/>
        <end position="660"/>
    </location>
</feature>
<feature type="region of interest" description="Disordered" evidence="2">
    <location>
        <begin position="595"/>
        <end position="768"/>
    </location>
</feature>
<reference evidence="3" key="2">
    <citation type="submission" date="2014-07" db="EMBL/GenBank/DDBJ databases">
        <authorList>
            <person name="Hull J."/>
        </authorList>
    </citation>
    <scope>NUCLEOTIDE SEQUENCE</scope>
</reference>
<dbReference type="InterPro" id="IPR039918">
    <property type="entry name" value="PPP4R4"/>
</dbReference>
<dbReference type="AlphaFoldDB" id="A0A0A9W3H5"/>
<dbReference type="SUPFAM" id="SSF48371">
    <property type="entry name" value="ARM repeat"/>
    <property type="match status" value="1"/>
</dbReference>
<evidence type="ECO:0000313" key="3">
    <source>
        <dbReference type="EMBL" id="JAG02374.1"/>
    </source>
</evidence>
<protein>
    <submittedName>
        <fullName evidence="3">Serine/threonine-protein phosphatase 4 regulatory subunit 4</fullName>
    </submittedName>
</protein>
<evidence type="ECO:0000256" key="2">
    <source>
        <dbReference type="SAM" id="MobiDB-lite"/>
    </source>
</evidence>
<feature type="compositionally biased region" description="Basic and acidic residues" evidence="2">
    <location>
        <begin position="698"/>
        <end position="713"/>
    </location>
</feature>
<name>A0A0A9W3H5_LYGHE</name>
<dbReference type="PROSITE" id="PS50077">
    <property type="entry name" value="HEAT_REPEAT"/>
    <property type="match status" value="2"/>
</dbReference>
<dbReference type="Gene3D" id="1.25.10.10">
    <property type="entry name" value="Leucine-rich Repeat Variant"/>
    <property type="match status" value="1"/>
</dbReference>
<feature type="repeat" description="HEAT" evidence="1">
    <location>
        <begin position="300"/>
        <end position="334"/>
    </location>
</feature>
<feature type="repeat" description="HEAT" evidence="1">
    <location>
        <begin position="112"/>
        <end position="150"/>
    </location>
</feature>
<dbReference type="PANTHER" id="PTHR21467:SF0">
    <property type="entry name" value="SERINE_THREONINE-PROTEIN PHOSPHATASE 4 REGULATORY SUBUNIT 4"/>
    <property type="match status" value="1"/>
</dbReference>
<dbReference type="PANTHER" id="PTHR21467">
    <property type="entry name" value="PROTEIN PHOSPHATASE 4 REGULATORY SUBUNIT 4 PPP4R4"/>
    <property type="match status" value="1"/>
</dbReference>
<dbReference type="InterPro" id="IPR011989">
    <property type="entry name" value="ARM-like"/>
</dbReference>
<reference evidence="3" key="1">
    <citation type="journal article" date="2014" name="PLoS ONE">
        <title>Transcriptome-Based Identification of ABC Transporters in the Western Tarnished Plant Bug Lygus hesperus.</title>
        <authorList>
            <person name="Hull J.J."/>
            <person name="Chaney K."/>
            <person name="Geib S.M."/>
            <person name="Fabrick J.A."/>
            <person name="Brent C.S."/>
            <person name="Walsh D."/>
            <person name="Lavine L.C."/>
        </authorList>
    </citation>
    <scope>NUCLEOTIDE SEQUENCE</scope>
</reference>
<sequence>MHQRERSDVTVSRCVLAVLKEKVIPVPQFVENFLPTVIKYLDHDDEAVVSMWSTTLIEAIPLLPVDVLQEHVAPVAIQRSQPTRPVNQRINSCSVLGELALQYEPPLLKKDLLPVCLSLCQDESLEVRSAICTQLEKVIKQLKGDSFKTTLGPSLVELGSDEAIRVKEAAFVSAVNILGVVETDDVVTTLIPLLKRIIQYGFTSDDNILLPIASRYGEMCLGIKDITDEKQTFVKYFISIASVGLPQSWKKGCVMSDSDYQIKFPSMLADQAVLCRQAAAANLPAIFSFCEGDNESINGLLPVLDSLCSDPSAMVRKTISAGFSQIATFLGSNNPSIRINFIKILNDDAEEVLDGLIPQLNMLISMLTQNEFFNPKMEISLISELNPALLKCEGLVSTSHNWRLYCTFLSQIRILADILAPEALHADYTRLLLSRIHQTRTVPIRSALIDTILFFLRRTPIPEHRMKVIETIIQDFCRSTNFYNRIFYLRSCHSLLSMFSMAFFKKYFFSPTLLMIDDAVPNIRWALMMLLPKLNYLAEHPPDEDLKKQLEAVRIKLNSDKDREIARVMGSDVGISQEEDLKCFEGDQEKFEEETKLGEYETLESQSTKQVTGSRIPRSPSANSSLVSANKAVLRRKPSEHASSKTMEDGSQKEVAKEKNNSVPTENVNKLAGKTFKRAIPISRTSKSRSAPSSRQGSFKDKRMSLDEIDMNKNIETSSLNGSPQKPSQLPRPLSCINFSARPASCGKKSNSSKLPVSRGSAVRQLSK</sequence>
<feature type="compositionally biased region" description="Polar residues" evidence="2">
    <location>
        <begin position="714"/>
        <end position="728"/>
    </location>
</feature>
<proteinExistence type="predicted"/>
<dbReference type="GO" id="GO:0005829">
    <property type="term" value="C:cytosol"/>
    <property type="evidence" value="ECO:0007669"/>
    <property type="project" value="TreeGrafter"/>
</dbReference>
<dbReference type="GO" id="GO:0008287">
    <property type="term" value="C:protein serine/threonine phosphatase complex"/>
    <property type="evidence" value="ECO:0007669"/>
    <property type="project" value="TreeGrafter"/>
</dbReference>
<evidence type="ECO:0000256" key="1">
    <source>
        <dbReference type="PROSITE-ProRule" id="PRU00103"/>
    </source>
</evidence>
<dbReference type="GO" id="GO:0019888">
    <property type="term" value="F:protein phosphatase regulator activity"/>
    <property type="evidence" value="ECO:0007669"/>
    <property type="project" value="TreeGrafter"/>
</dbReference>
<accession>A0A0A9W3H5</accession>
<feature type="compositionally biased region" description="Low complexity" evidence="2">
    <location>
        <begin position="683"/>
        <end position="697"/>
    </location>
</feature>
<dbReference type="EMBL" id="GBHO01041230">
    <property type="protein sequence ID" value="JAG02374.1"/>
    <property type="molecule type" value="Transcribed_RNA"/>
</dbReference>
<dbReference type="InterPro" id="IPR021133">
    <property type="entry name" value="HEAT_type_2"/>
</dbReference>
<organism evidence="3">
    <name type="scientific">Lygus hesperus</name>
    <name type="common">Western plant bug</name>
    <dbReference type="NCBI Taxonomy" id="30085"/>
    <lineage>
        <taxon>Eukaryota</taxon>
        <taxon>Metazoa</taxon>
        <taxon>Ecdysozoa</taxon>
        <taxon>Arthropoda</taxon>
        <taxon>Hexapoda</taxon>
        <taxon>Insecta</taxon>
        <taxon>Pterygota</taxon>
        <taxon>Neoptera</taxon>
        <taxon>Paraneoptera</taxon>
        <taxon>Hemiptera</taxon>
        <taxon>Heteroptera</taxon>
        <taxon>Panheteroptera</taxon>
        <taxon>Cimicomorpha</taxon>
        <taxon>Miridae</taxon>
        <taxon>Mirini</taxon>
        <taxon>Lygus</taxon>
    </lineage>
</organism>
<feature type="compositionally biased region" description="Polar residues" evidence="2">
    <location>
        <begin position="603"/>
        <end position="613"/>
    </location>
</feature>